<protein>
    <submittedName>
        <fullName evidence="2">Uncharacterized protein</fullName>
    </submittedName>
</protein>
<keyword evidence="1" id="KW-0732">Signal</keyword>
<dbReference type="SUPFAM" id="SSF56925">
    <property type="entry name" value="OMPA-like"/>
    <property type="match status" value="1"/>
</dbReference>
<proteinExistence type="predicted"/>
<dbReference type="AlphaFoldDB" id="A0A523UZR4"/>
<comment type="caution">
    <text evidence="2">The sequence shown here is derived from an EMBL/GenBank/DDBJ whole genome shotgun (WGS) entry which is preliminary data.</text>
</comment>
<dbReference type="InterPro" id="IPR011250">
    <property type="entry name" value="OMP/PagP_B-barrel"/>
</dbReference>
<dbReference type="Proteomes" id="UP000320679">
    <property type="component" value="Unassembled WGS sequence"/>
</dbReference>
<evidence type="ECO:0000313" key="3">
    <source>
        <dbReference type="Proteomes" id="UP000320679"/>
    </source>
</evidence>
<accession>A0A523UZR4</accession>
<gene>
    <name evidence="2" type="ORF">E3J59_01255</name>
</gene>
<sequence length="193" mass="20729">MSLKKCKKLTAVLLAVGLILGLMSIAQAQQESGFRAKAGYFMPSDTGVDNLWGSGFTFGVDYLYVFPPYGIDFGAEYFSKETTQTLLGLTVKEDWRVVPVTATFLFFPLGGEGFSAYMGGGIGYYLTKYGLDIAVPGLTLLAGSLEESGIGFHVQGGFTLGENFFAELKWSTADIQNWGLNAGGLGVVAGYRF</sequence>
<dbReference type="EMBL" id="SOJK01000060">
    <property type="protein sequence ID" value="TET48004.1"/>
    <property type="molecule type" value="Genomic_DNA"/>
</dbReference>
<evidence type="ECO:0000313" key="2">
    <source>
        <dbReference type="EMBL" id="TET48004.1"/>
    </source>
</evidence>
<evidence type="ECO:0000256" key="1">
    <source>
        <dbReference type="SAM" id="SignalP"/>
    </source>
</evidence>
<organism evidence="2 3">
    <name type="scientific">Aerophobetes bacterium</name>
    <dbReference type="NCBI Taxonomy" id="2030807"/>
    <lineage>
        <taxon>Bacteria</taxon>
        <taxon>Candidatus Aerophobota</taxon>
    </lineage>
</organism>
<feature type="chain" id="PRO_5021920564" evidence="1">
    <location>
        <begin position="29"/>
        <end position="193"/>
    </location>
</feature>
<name>A0A523UZR4_UNCAE</name>
<reference evidence="2 3" key="1">
    <citation type="submission" date="2019-03" db="EMBL/GenBank/DDBJ databases">
        <title>Metabolic potential of uncultured bacteria and archaea associated with petroleum seepage in deep-sea sediments.</title>
        <authorList>
            <person name="Dong X."/>
            <person name="Hubert C."/>
        </authorList>
    </citation>
    <scope>NUCLEOTIDE SEQUENCE [LARGE SCALE GENOMIC DNA]</scope>
    <source>
        <strain evidence="2">E29_bin78</strain>
    </source>
</reference>
<feature type="signal peptide" evidence="1">
    <location>
        <begin position="1"/>
        <end position="28"/>
    </location>
</feature>
<dbReference type="Gene3D" id="2.40.160.20">
    <property type="match status" value="1"/>
</dbReference>